<protein>
    <submittedName>
        <fullName evidence="1">PPUP7933</fullName>
    </submittedName>
</protein>
<sequence>MCLCCLLLAQISACFIYALLFRLAISGPLTLSAASSLFISSCVGVQEHVCVCLPQTFTPAFQQVYYEFIKLLCVPPRLHMASATLPLHQPTASLHQHYF</sequence>
<proteinExistence type="predicted"/>
<reference evidence="1" key="1">
    <citation type="submission" date="2014-12" db="EMBL/GenBank/DDBJ databases">
        <title>Parallel Evolution in Life History Adaptation Evident in the Tissue-Specific Poeciliopsis prolifica transcriptome.</title>
        <authorList>
            <person name="Jue N.K."/>
            <person name="Foley R.J."/>
            <person name="Obergfell C."/>
            <person name="Reznick D.N."/>
            <person name="O'Neill R.J."/>
            <person name="O'Neill M.J."/>
        </authorList>
    </citation>
    <scope>NUCLEOTIDE SEQUENCE</scope>
</reference>
<dbReference type="AlphaFoldDB" id="A0A0S7ESC4"/>
<organism evidence="1">
    <name type="scientific">Poeciliopsis prolifica</name>
    <name type="common">blackstripe livebearer</name>
    <dbReference type="NCBI Taxonomy" id="188132"/>
    <lineage>
        <taxon>Eukaryota</taxon>
        <taxon>Metazoa</taxon>
        <taxon>Chordata</taxon>
        <taxon>Craniata</taxon>
        <taxon>Vertebrata</taxon>
        <taxon>Euteleostomi</taxon>
        <taxon>Actinopterygii</taxon>
        <taxon>Neopterygii</taxon>
        <taxon>Teleostei</taxon>
        <taxon>Neoteleostei</taxon>
        <taxon>Acanthomorphata</taxon>
        <taxon>Ovalentaria</taxon>
        <taxon>Atherinomorphae</taxon>
        <taxon>Cyprinodontiformes</taxon>
        <taxon>Poeciliidae</taxon>
        <taxon>Poeciliinae</taxon>
        <taxon>Poeciliopsis</taxon>
    </lineage>
</organism>
<gene>
    <name evidence="1" type="primary">PPUP7933</name>
</gene>
<evidence type="ECO:0000313" key="1">
    <source>
        <dbReference type="EMBL" id="JAO06251.1"/>
    </source>
</evidence>
<name>A0A0S7ESC4_9TELE</name>
<dbReference type="EMBL" id="GBYX01475425">
    <property type="protein sequence ID" value="JAO06251.1"/>
    <property type="molecule type" value="Transcribed_RNA"/>
</dbReference>
<accession>A0A0S7ESC4</accession>